<accession>A0A1C4ZQH8</accession>
<gene>
    <name evidence="2" type="ORF">GA0070618_5587</name>
</gene>
<dbReference type="AlphaFoldDB" id="A0A1C4ZQH8"/>
<sequence length="293" mass="32916">MADDIGSTVPRRQLGRALKELRAQAQMTLDGAAEALHCSRQKMWRIESGLGPVRPLDVRFMCELYGATRDLSDALTNLAAETKAKGWWHSYGNAVPDWFELYVGLEQTASHLRGYDESLVNGLFQTPDYTRGVYVNRPNMPVDELEDVLEVRRRRQSLLHRVRPKAPRYDSILLESVLLRCIGGPAVLIEQLRHLLTVTELPNVSVRVLPLAMGAQYGALTGTFMMLDFPPGNRRTTDPSVVYSESLTGALYLDRPEELAAYETAWSSLESLALDEGQSRRLIIKVIEEVHHG</sequence>
<proteinExistence type="predicted"/>
<name>A0A1C4ZQH8_MICEC</name>
<evidence type="ECO:0000313" key="2">
    <source>
        <dbReference type="EMBL" id="SCF35056.1"/>
    </source>
</evidence>
<evidence type="ECO:0000313" key="3">
    <source>
        <dbReference type="Proteomes" id="UP000198253"/>
    </source>
</evidence>
<dbReference type="Proteomes" id="UP000198253">
    <property type="component" value="Chromosome I"/>
</dbReference>
<organism evidence="2 3">
    <name type="scientific">Micromonospora echinospora</name>
    <name type="common">Micromonospora purpurea</name>
    <dbReference type="NCBI Taxonomy" id="1877"/>
    <lineage>
        <taxon>Bacteria</taxon>
        <taxon>Bacillati</taxon>
        <taxon>Actinomycetota</taxon>
        <taxon>Actinomycetes</taxon>
        <taxon>Micromonosporales</taxon>
        <taxon>Micromonosporaceae</taxon>
        <taxon>Micromonospora</taxon>
    </lineage>
</organism>
<protein>
    <submittedName>
        <fullName evidence="2">Helix-turn-helix domain-containing protein</fullName>
    </submittedName>
</protein>
<dbReference type="Gene3D" id="1.10.260.40">
    <property type="entry name" value="lambda repressor-like DNA-binding domains"/>
    <property type="match status" value="1"/>
</dbReference>
<dbReference type="SUPFAM" id="SSF47413">
    <property type="entry name" value="lambda repressor-like DNA-binding domains"/>
    <property type="match status" value="1"/>
</dbReference>
<dbReference type="OrthoDB" id="3458445at2"/>
<keyword evidence="3" id="KW-1185">Reference proteome</keyword>
<dbReference type="InParanoid" id="A0A1C4ZQH8"/>
<dbReference type="PROSITE" id="PS50943">
    <property type="entry name" value="HTH_CROC1"/>
    <property type="match status" value="1"/>
</dbReference>
<dbReference type="InterPro" id="IPR010982">
    <property type="entry name" value="Lambda_DNA-bd_dom_sf"/>
</dbReference>
<dbReference type="EMBL" id="LT607413">
    <property type="protein sequence ID" value="SCF35056.1"/>
    <property type="molecule type" value="Genomic_DNA"/>
</dbReference>
<evidence type="ECO:0000259" key="1">
    <source>
        <dbReference type="PROSITE" id="PS50943"/>
    </source>
</evidence>
<feature type="domain" description="HTH cro/C1-type" evidence="1">
    <location>
        <begin position="18"/>
        <end position="72"/>
    </location>
</feature>
<dbReference type="Pfam" id="PF19054">
    <property type="entry name" value="DUF5753"/>
    <property type="match status" value="1"/>
</dbReference>
<dbReference type="InterPro" id="IPR001387">
    <property type="entry name" value="Cro/C1-type_HTH"/>
</dbReference>
<dbReference type="Pfam" id="PF13560">
    <property type="entry name" value="HTH_31"/>
    <property type="match status" value="1"/>
</dbReference>
<reference evidence="3" key="1">
    <citation type="submission" date="2016-06" db="EMBL/GenBank/DDBJ databases">
        <authorList>
            <person name="Varghese N."/>
            <person name="Submissions Spin"/>
        </authorList>
    </citation>
    <scope>NUCLEOTIDE SEQUENCE [LARGE SCALE GENOMIC DNA]</scope>
    <source>
        <strain evidence="3">DSM 43816</strain>
    </source>
</reference>
<dbReference type="RefSeq" id="WP_088984247.1">
    <property type="nucleotide sequence ID" value="NZ_LT607413.1"/>
</dbReference>
<dbReference type="CDD" id="cd00093">
    <property type="entry name" value="HTH_XRE"/>
    <property type="match status" value="1"/>
</dbReference>
<dbReference type="GO" id="GO:0003677">
    <property type="term" value="F:DNA binding"/>
    <property type="evidence" value="ECO:0007669"/>
    <property type="project" value="InterPro"/>
</dbReference>
<dbReference type="InterPro" id="IPR043917">
    <property type="entry name" value="DUF5753"/>
</dbReference>